<dbReference type="GO" id="GO:0016301">
    <property type="term" value="F:kinase activity"/>
    <property type="evidence" value="ECO:0007669"/>
    <property type="project" value="UniProtKB-KW"/>
</dbReference>
<organism evidence="3 4">
    <name type="scientific">Pararhodobacter aggregans</name>
    <dbReference type="NCBI Taxonomy" id="404875"/>
    <lineage>
        <taxon>Bacteria</taxon>
        <taxon>Pseudomonadati</taxon>
        <taxon>Pseudomonadota</taxon>
        <taxon>Alphaproteobacteria</taxon>
        <taxon>Rhodobacterales</taxon>
        <taxon>Paracoccaceae</taxon>
        <taxon>Pararhodobacter</taxon>
    </lineage>
</organism>
<dbReference type="InterPro" id="IPR000600">
    <property type="entry name" value="ROK"/>
</dbReference>
<keyword evidence="3" id="KW-0418">Kinase</keyword>
<proteinExistence type="inferred from homology"/>
<dbReference type="InterPro" id="IPR012318">
    <property type="entry name" value="HTH_CRP"/>
</dbReference>
<keyword evidence="3" id="KW-0808">Transferase</keyword>
<dbReference type="Gene3D" id="3.30.420.40">
    <property type="match status" value="2"/>
</dbReference>
<dbReference type="SMART" id="SM00419">
    <property type="entry name" value="HTH_CRP"/>
    <property type="match status" value="1"/>
</dbReference>
<dbReference type="SUPFAM" id="SSF46785">
    <property type="entry name" value="Winged helix' DNA-binding domain"/>
    <property type="match status" value="1"/>
</dbReference>
<dbReference type="GO" id="GO:0003677">
    <property type="term" value="F:DNA binding"/>
    <property type="evidence" value="ECO:0007669"/>
    <property type="project" value="InterPro"/>
</dbReference>
<evidence type="ECO:0000313" key="3">
    <source>
        <dbReference type="EMBL" id="PVE49633.1"/>
    </source>
</evidence>
<dbReference type="AlphaFoldDB" id="A0A2T7UXW8"/>
<dbReference type="SUPFAM" id="SSF53067">
    <property type="entry name" value="Actin-like ATPase domain"/>
    <property type="match status" value="1"/>
</dbReference>
<dbReference type="EMBL" id="QDDR01000001">
    <property type="protein sequence ID" value="PVE49633.1"/>
    <property type="molecule type" value="Genomic_DNA"/>
</dbReference>
<evidence type="ECO:0000256" key="1">
    <source>
        <dbReference type="ARBA" id="ARBA00006479"/>
    </source>
</evidence>
<dbReference type="Proteomes" id="UP000244810">
    <property type="component" value="Unassembled WGS sequence"/>
</dbReference>
<dbReference type="OrthoDB" id="49685at2"/>
<evidence type="ECO:0000259" key="2">
    <source>
        <dbReference type="SMART" id="SM00419"/>
    </source>
</evidence>
<comment type="similarity">
    <text evidence="1">Belongs to the ROK (NagC/XylR) family.</text>
</comment>
<name>A0A2T7UXW8_9RHOB</name>
<evidence type="ECO:0000313" key="4">
    <source>
        <dbReference type="Proteomes" id="UP000244810"/>
    </source>
</evidence>
<dbReference type="CDD" id="cd23763">
    <property type="entry name" value="ASKHA_ATPase_ROK"/>
    <property type="match status" value="1"/>
</dbReference>
<dbReference type="InterPro" id="IPR036388">
    <property type="entry name" value="WH-like_DNA-bd_sf"/>
</dbReference>
<dbReference type="GO" id="GO:0006355">
    <property type="term" value="P:regulation of DNA-templated transcription"/>
    <property type="evidence" value="ECO:0007669"/>
    <property type="project" value="InterPro"/>
</dbReference>
<protein>
    <submittedName>
        <fullName evidence="3">Sugar kinase</fullName>
    </submittedName>
</protein>
<comment type="caution">
    <text evidence="3">The sequence shown here is derived from an EMBL/GenBank/DDBJ whole genome shotgun (WGS) entry which is preliminary data.</text>
</comment>
<dbReference type="InterPro" id="IPR036390">
    <property type="entry name" value="WH_DNA-bd_sf"/>
</dbReference>
<sequence>MRQGNERLVLTLLRRHGPLPKAEIARMTGLSAQTVSVIMRALEEDGLLHRGDKQRGRVGQPSVPMALAAEGAFFLGLKIGRRSSELVLVDFLGRIRDRRIRRHDWPTPEAALAFAEGATRELTQGLPAPLRPRIAGMGVALPFRLWDWPDSLGAPARAMEGWRECDLRAMLAARHGIEVFLENDASAACGAELVFGTAPLPADFLHAYVGFFVGGGLVLDRKLFPGRRGNAAALGSLPVRGGDGGTVQLLDRASTARLEAALLAAGLPADRLWSMPEVWDIPESLLAPWIEQAAEGLAQAAVTALALLDLEAMVIDGWMPGAIRQRLVAATDQAFRRQDRAGLEPLRLIEGSLGPDARPLGAAALPLAARYLT</sequence>
<keyword evidence="4" id="KW-1185">Reference proteome</keyword>
<dbReference type="Gene3D" id="1.10.10.10">
    <property type="entry name" value="Winged helix-like DNA-binding domain superfamily/Winged helix DNA-binding domain"/>
    <property type="match status" value="1"/>
</dbReference>
<dbReference type="Pfam" id="PF00480">
    <property type="entry name" value="ROK"/>
    <property type="match status" value="1"/>
</dbReference>
<dbReference type="InterPro" id="IPR043129">
    <property type="entry name" value="ATPase_NBD"/>
</dbReference>
<accession>A0A2T7UXW8</accession>
<dbReference type="PANTHER" id="PTHR18964">
    <property type="entry name" value="ROK (REPRESSOR, ORF, KINASE) FAMILY"/>
    <property type="match status" value="1"/>
</dbReference>
<reference evidence="3 4" key="1">
    <citation type="journal article" date="2011" name="Syst. Appl. Microbiol.">
        <title>Defluviimonas denitrificans gen. nov., sp. nov., and Pararhodobacter aggregans gen. nov., sp. nov., non-phototrophic Rhodobacteraceae from the biofilter of a marine aquaculture.</title>
        <authorList>
            <person name="Foesel B.U."/>
            <person name="Drake H.L."/>
            <person name="Schramm A."/>
        </authorList>
    </citation>
    <scope>NUCLEOTIDE SEQUENCE [LARGE SCALE GENOMIC DNA]</scope>
    <source>
        <strain evidence="3 4">D1-19</strain>
    </source>
</reference>
<dbReference type="Pfam" id="PF13412">
    <property type="entry name" value="HTH_24"/>
    <property type="match status" value="1"/>
</dbReference>
<dbReference type="PANTHER" id="PTHR18964:SF149">
    <property type="entry name" value="BIFUNCTIONAL UDP-N-ACETYLGLUCOSAMINE 2-EPIMERASE_N-ACETYLMANNOSAMINE KINASE"/>
    <property type="match status" value="1"/>
</dbReference>
<feature type="domain" description="HTH crp-type" evidence="2">
    <location>
        <begin position="7"/>
        <end position="60"/>
    </location>
</feature>
<gene>
    <name evidence="3" type="ORF">DDE23_04085</name>
</gene>